<sequence>MSNTHFRALLEEKHALIIPTAHDALSAKLIERTGFDCCAVGGFALVAARLGLPDIGVATFSELYAGVQDILPNLSVPLLVDADDGYGDIKNAVRTVQMYERLGVGGVLLEDQTSPKRCGHAAGKSVVSRQAARQKLEAALDARRNPDFFIVARTDARGTHGLDEALERARIFEEAGADAIFIEAPQNIGELELIGRSFRTPLLATVAEGGKSPALDAERLIALGFRMIWYPGVVLARMIVSIQDSLALIHQGSLDTPPNLPSVPQMSALLGMQQWIDLQQKYDPD</sequence>
<dbReference type="CDD" id="cd00377">
    <property type="entry name" value="ICL_PEPM"/>
    <property type="match status" value="1"/>
</dbReference>
<keyword evidence="1" id="KW-0456">Lyase</keyword>
<dbReference type="Proteomes" id="UP000655523">
    <property type="component" value="Unassembled WGS sequence"/>
</dbReference>
<comment type="caution">
    <text evidence="1">The sequence shown here is derived from an EMBL/GenBank/DDBJ whole genome shotgun (WGS) entry which is preliminary data.</text>
</comment>
<dbReference type="InterPro" id="IPR040442">
    <property type="entry name" value="Pyrv_kinase-like_dom_sf"/>
</dbReference>
<dbReference type="AlphaFoldDB" id="A0A972NLB8"/>
<dbReference type="RefSeq" id="WP_172163399.1">
    <property type="nucleotide sequence ID" value="NZ_WOEZ01000050.1"/>
</dbReference>
<dbReference type="EMBL" id="WOEZ01000050">
    <property type="protein sequence ID" value="NPT55081.1"/>
    <property type="molecule type" value="Genomic_DNA"/>
</dbReference>
<organism evidence="1 2">
    <name type="scientific">Paraburkholderia elongata</name>
    <dbReference type="NCBI Taxonomy" id="2675747"/>
    <lineage>
        <taxon>Bacteria</taxon>
        <taxon>Pseudomonadati</taxon>
        <taxon>Pseudomonadota</taxon>
        <taxon>Betaproteobacteria</taxon>
        <taxon>Burkholderiales</taxon>
        <taxon>Burkholderiaceae</taxon>
        <taxon>Paraburkholderia</taxon>
    </lineage>
</organism>
<proteinExistence type="predicted"/>
<dbReference type="PANTHER" id="PTHR42905">
    <property type="entry name" value="PHOSPHOENOLPYRUVATE CARBOXYLASE"/>
    <property type="match status" value="1"/>
</dbReference>
<reference evidence="1 2" key="1">
    <citation type="submission" date="2019-11" db="EMBL/GenBank/DDBJ databases">
        <title>Metabolism of dissolved organic matter in forest soils.</title>
        <authorList>
            <person name="Cyle K.T."/>
            <person name="Wilhelm R.C."/>
            <person name="Martinez C.E."/>
        </authorList>
    </citation>
    <scope>NUCLEOTIDE SEQUENCE [LARGE SCALE GENOMIC DNA]</scope>
    <source>
        <strain evidence="1 2">5N</strain>
    </source>
</reference>
<dbReference type="SUPFAM" id="SSF51621">
    <property type="entry name" value="Phosphoenolpyruvate/pyruvate domain"/>
    <property type="match status" value="1"/>
</dbReference>
<dbReference type="PANTHER" id="PTHR42905:SF5">
    <property type="entry name" value="CARBOXYVINYL-CARBOXYPHOSPHONATE PHOSPHORYLMUTASE, CHLOROPLASTIC"/>
    <property type="match status" value="1"/>
</dbReference>
<evidence type="ECO:0000313" key="2">
    <source>
        <dbReference type="Proteomes" id="UP000655523"/>
    </source>
</evidence>
<dbReference type="InterPro" id="IPR039556">
    <property type="entry name" value="ICL/PEPM"/>
</dbReference>
<gene>
    <name evidence="1" type="ORF">GNZ13_10815</name>
</gene>
<dbReference type="Pfam" id="PF13714">
    <property type="entry name" value="PEP_mutase"/>
    <property type="match status" value="1"/>
</dbReference>
<accession>A0A972NLB8</accession>
<protein>
    <submittedName>
        <fullName evidence="1">2,3-dimethylmalate lyase</fullName>
    </submittedName>
</protein>
<dbReference type="GO" id="GO:0016833">
    <property type="term" value="F:oxo-acid-lyase activity"/>
    <property type="evidence" value="ECO:0007669"/>
    <property type="project" value="UniProtKB-ARBA"/>
</dbReference>
<evidence type="ECO:0000313" key="1">
    <source>
        <dbReference type="EMBL" id="NPT55081.1"/>
    </source>
</evidence>
<dbReference type="InterPro" id="IPR015813">
    <property type="entry name" value="Pyrv/PenolPyrv_kinase-like_dom"/>
</dbReference>
<name>A0A972NLB8_9BURK</name>
<keyword evidence="2" id="KW-1185">Reference proteome</keyword>
<dbReference type="Gene3D" id="3.20.20.60">
    <property type="entry name" value="Phosphoenolpyruvate-binding domains"/>
    <property type="match status" value="1"/>
</dbReference>